<dbReference type="Gene3D" id="3.40.50.620">
    <property type="entry name" value="HUPs"/>
    <property type="match status" value="2"/>
</dbReference>
<dbReference type="InterPro" id="IPR006015">
    <property type="entry name" value="Universal_stress_UspA"/>
</dbReference>
<feature type="domain" description="UspA" evidence="2">
    <location>
        <begin position="217"/>
        <end position="271"/>
    </location>
</feature>
<organism evidence="3 4">
    <name type="scientific">Chloroherpeton thalassium (strain ATCC 35110 / GB-78)</name>
    <dbReference type="NCBI Taxonomy" id="517418"/>
    <lineage>
        <taxon>Bacteria</taxon>
        <taxon>Pseudomonadati</taxon>
        <taxon>Chlorobiota</taxon>
        <taxon>Chlorobiia</taxon>
        <taxon>Chlorobiales</taxon>
        <taxon>Chloroherpetonaceae</taxon>
        <taxon>Chloroherpeton</taxon>
    </lineage>
</organism>
<dbReference type="OrthoDB" id="9788959at2"/>
<dbReference type="eggNOG" id="COG0589">
    <property type="taxonomic scope" value="Bacteria"/>
</dbReference>
<dbReference type="Proteomes" id="UP000001208">
    <property type="component" value="Chromosome"/>
</dbReference>
<dbReference type="InterPro" id="IPR014729">
    <property type="entry name" value="Rossmann-like_a/b/a_fold"/>
</dbReference>
<reference evidence="3 4" key="1">
    <citation type="submission" date="2008-06" db="EMBL/GenBank/DDBJ databases">
        <title>Complete sequence of Chloroherpeton thalassium ATCC 35110.</title>
        <authorList>
            <consortium name="US DOE Joint Genome Institute"/>
            <person name="Lucas S."/>
            <person name="Copeland A."/>
            <person name="Lapidus A."/>
            <person name="Glavina del Rio T."/>
            <person name="Dalin E."/>
            <person name="Tice H."/>
            <person name="Bruce D."/>
            <person name="Goodwin L."/>
            <person name="Pitluck S."/>
            <person name="Schmutz J."/>
            <person name="Larimer F."/>
            <person name="Land M."/>
            <person name="Hauser L."/>
            <person name="Kyrpides N."/>
            <person name="Mikhailova N."/>
            <person name="Liu Z."/>
            <person name="Li T."/>
            <person name="Zhao F."/>
            <person name="Overmann J."/>
            <person name="Bryant D.A."/>
            <person name="Richardson P."/>
        </authorList>
    </citation>
    <scope>NUCLEOTIDE SEQUENCE [LARGE SCALE GENOMIC DNA]</scope>
    <source>
        <strain evidence="4">ATCC 35110 / GB-78</strain>
    </source>
</reference>
<dbReference type="EMBL" id="CP001100">
    <property type="protein sequence ID" value="ACF13208.1"/>
    <property type="molecule type" value="Genomic_DNA"/>
</dbReference>
<dbReference type="Pfam" id="PF00582">
    <property type="entry name" value="Usp"/>
    <property type="match status" value="2"/>
</dbReference>
<dbReference type="SUPFAM" id="SSF52402">
    <property type="entry name" value="Adenine nucleotide alpha hydrolases-like"/>
    <property type="match status" value="2"/>
</dbReference>
<dbReference type="HOGENOM" id="CLU_049301_2_4_10"/>
<feature type="domain" description="UspA" evidence="2">
    <location>
        <begin position="1"/>
        <end position="139"/>
    </location>
</feature>
<evidence type="ECO:0000313" key="3">
    <source>
        <dbReference type="EMBL" id="ACF13208.1"/>
    </source>
</evidence>
<dbReference type="STRING" id="517418.Ctha_0739"/>
<dbReference type="RefSeq" id="WP_012499292.1">
    <property type="nucleotide sequence ID" value="NC_011026.1"/>
</dbReference>
<dbReference type="PANTHER" id="PTHR46268:SF6">
    <property type="entry name" value="UNIVERSAL STRESS PROTEIN UP12"/>
    <property type="match status" value="1"/>
</dbReference>
<dbReference type="InterPro" id="IPR006016">
    <property type="entry name" value="UspA"/>
</dbReference>
<comment type="similarity">
    <text evidence="1">Belongs to the universal stress protein A family.</text>
</comment>
<dbReference type="AlphaFoldDB" id="B3QW95"/>
<sequence>MKNILVPTDFSEQAENAAEVAAAIARKVGAHIQLLHVIDLPSYVDSPSFRLIAESSEIKQKADVQIEELAKKAFFDGVTVSFSVEYDSPYQCVVDTAKRDDYELIVIGSHGTSGIEKFLIGSVTEKVIQFAPCPVLAVKNRMESFDVKSLVFASNFFGEISENFQQVQKFADLYGAKIHLLKVNTRHHFASTRYNRNIIEGFVDECHVRNYTVNIYDDGTEEEGILHFCEETNPDLLVIPTHGRTGLSHLINGSLAENLSEHSPRPVLCIKVKHVPIKYGIIGPYSK</sequence>
<dbReference type="CDD" id="cd00293">
    <property type="entry name" value="USP-like"/>
    <property type="match status" value="2"/>
</dbReference>
<evidence type="ECO:0000313" key="4">
    <source>
        <dbReference type="Proteomes" id="UP000001208"/>
    </source>
</evidence>
<name>B3QW95_CHLT3</name>
<dbReference type="KEGG" id="cts:Ctha_0739"/>
<dbReference type="PANTHER" id="PTHR46268">
    <property type="entry name" value="STRESS RESPONSE PROTEIN NHAX"/>
    <property type="match status" value="1"/>
</dbReference>
<accession>B3QW95</accession>
<keyword evidence="4" id="KW-1185">Reference proteome</keyword>
<evidence type="ECO:0000256" key="1">
    <source>
        <dbReference type="ARBA" id="ARBA00008791"/>
    </source>
</evidence>
<protein>
    <submittedName>
        <fullName evidence="3">UspA domain protein</fullName>
    </submittedName>
</protein>
<gene>
    <name evidence="3" type="ordered locus">Ctha_0739</name>
</gene>
<dbReference type="PRINTS" id="PR01438">
    <property type="entry name" value="UNVRSLSTRESS"/>
</dbReference>
<proteinExistence type="inferred from homology"/>
<evidence type="ECO:0000259" key="2">
    <source>
        <dbReference type="Pfam" id="PF00582"/>
    </source>
</evidence>